<evidence type="ECO:0000256" key="7">
    <source>
        <dbReference type="ARBA" id="ARBA00049662"/>
    </source>
</evidence>
<evidence type="ECO:0000313" key="11">
    <source>
        <dbReference type="Proteomes" id="UP000653305"/>
    </source>
</evidence>
<feature type="domain" description="Amino acid transporter transmembrane" evidence="9">
    <location>
        <begin position="69"/>
        <end position="426"/>
    </location>
</feature>
<reference evidence="10" key="1">
    <citation type="submission" date="2020-07" db="EMBL/GenBank/DDBJ databases">
        <title>Ethylene signaling mediates host invasion by parasitic plants.</title>
        <authorList>
            <person name="Yoshida S."/>
        </authorList>
    </citation>
    <scope>NUCLEOTIDE SEQUENCE</scope>
    <source>
        <strain evidence="10">Okayama</strain>
    </source>
</reference>
<organism evidence="10 11">
    <name type="scientific">Phtheirospermum japonicum</name>
    <dbReference type="NCBI Taxonomy" id="374723"/>
    <lineage>
        <taxon>Eukaryota</taxon>
        <taxon>Viridiplantae</taxon>
        <taxon>Streptophyta</taxon>
        <taxon>Embryophyta</taxon>
        <taxon>Tracheophyta</taxon>
        <taxon>Spermatophyta</taxon>
        <taxon>Magnoliopsida</taxon>
        <taxon>eudicotyledons</taxon>
        <taxon>Gunneridae</taxon>
        <taxon>Pentapetalae</taxon>
        <taxon>asterids</taxon>
        <taxon>lamiids</taxon>
        <taxon>Lamiales</taxon>
        <taxon>Orobanchaceae</taxon>
        <taxon>Orobanchaceae incertae sedis</taxon>
        <taxon>Phtheirospermum</taxon>
    </lineage>
</organism>
<comment type="subcellular location">
    <subcellularLocation>
        <location evidence="1">Membrane</location>
        <topology evidence="1">Multi-pass membrane protein</topology>
    </subcellularLocation>
</comment>
<dbReference type="OrthoDB" id="655540at2759"/>
<dbReference type="PANTHER" id="PTHR22950:SF692">
    <property type="entry name" value="TRANSMEMBRANE AMINO ACID TRANSPORTER FAMILY PROTEIN"/>
    <property type="match status" value="1"/>
</dbReference>
<keyword evidence="11" id="KW-1185">Reference proteome</keyword>
<evidence type="ECO:0000256" key="4">
    <source>
        <dbReference type="ARBA" id="ARBA00022970"/>
    </source>
</evidence>
<proteinExistence type="inferred from homology"/>
<feature type="transmembrane region" description="Helical" evidence="8">
    <location>
        <begin position="75"/>
        <end position="94"/>
    </location>
</feature>
<feature type="transmembrane region" description="Helical" evidence="8">
    <location>
        <begin position="214"/>
        <end position="236"/>
    </location>
</feature>
<keyword evidence="2" id="KW-0813">Transport</keyword>
<feature type="transmembrane region" description="Helical" evidence="8">
    <location>
        <begin position="186"/>
        <end position="207"/>
    </location>
</feature>
<feature type="transmembrane region" description="Helical" evidence="8">
    <location>
        <begin position="289"/>
        <end position="313"/>
    </location>
</feature>
<name>A0A830D2A2_9LAMI</name>
<comment type="caution">
    <text evidence="10">The sequence shown here is derived from an EMBL/GenBank/DDBJ whole genome shotgun (WGS) entry which is preliminary data.</text>
</comment>
<evidence type="ECO:0000259" key="9">
    <source>
        <dbReference type="Pfam" id="PF01490"/>
    </source>
</evidence>
<evidence type="ECO:0000256" key="8">
    <source>
        <dbReference type="SAM" id="Phobius"/>
    </source>
</evidence>
<dbReference type="Proteomes" id="UP000653305">
    <property type="component" value="Unassembled WGS sequence"/>
</dbReference>
<accession>A0A830D2A2</accession>
<dbReference type="GO" id="GO:0015179">
    <property type="term" value="F:L-amino acid transmembrane transporter activity"/>
    <property type="evidence" value="ECO:0007669"/>
    <property type="project" value="TreeGrafter"/>
</dbReference>
<evidence type="ECO:0000256" key="5">
    <source>
        <dbReference type="ARBA" id="ARBA00022989"/>
    </source>
</evidence>
<dbReference type="AlphaFoldDB" id="A0A830D2A2"/>
<keyword evidence="6 8" id="KW-0472">Membrane</keyword>
<protein>
    <submittedName>
        <fullName evidence="10">Vacuolar amino acid transporter 1</fullName>
    </submittedName>
</protein>
<sequence length="439" mass="47213">MYTSVLTPPSVSFLKSTSFLKSPESSSLFKPLIFSTHKEDDVSTSALPISTPTSELRPSISELPRQHHQCSYTQSLLNAINALCGIGILSTPYAVKEGGWFSLLILLMFGIITCYTGILLKRCLDSSSQLQTYPDIGQAAFGLTGRMCIAAILYVELYCSCVEFIIMMSDSLSASFPNAQMDIAGLIHLDSYQICAIISTLVILPTVWLRNLSLLSYVSVGGVVTLAAVVLCLFWVGVSSDVGFHPTGHALNFSKLPITIGIYSFCYGSHSVFPNIYSSMEEPSRFPSVLIISFVVAGVLYAGIAVCGFSMFGEAIKPQFTLNLPTNLAASGIAGWAVVATPVTKFGLSITPVALAIEELLPEAQLRSHGVSILIRSSLVVSTLIVALTVPYFGSVMALIGSFLVMLVSVILPCACYLRIDKGRVTKLEVSFLAEKVFS</sequence>
<feature type="transmembrane region" description="Helical" evidence="8">
    <location>
        <begin position="100"/>
        <end position="120"/>
    </location>
</feature>
<evidence type="ECO:0000313" key="10">
    <source>
        <dbReference type="EMBL" id="GFQ04773.1"/>
    </source>
</evidence>
<evidence type="ECO:0000256" key="1">
    <source>
        <dbReference type="ARBA" id="ARBA00004141"/>
    </source>
</evidence>
<keyword evidence="4" id="KW-0029">Amino-acid transport</keyword>
<evidence type="ECO:0000256" key="3">
    <source>
        <dbReference type="ARBA" id="ARBA00022692"/>
    </source>
</evidence>
<dbReference type="InterPro" id="IPR013057">
    <property type="entry name" value="AA_transpt_TM"/>
</dbReference>
<dbReference type="FunFam" id="1.20.1740.10:FF:000047">
    <property type="entry name" value="Amino acid transporter AVT1A"/>
    <property type="match status" value="1"/>
</dbReference>
<keyword evidence="3 8" id="KW-0812">Transmembrane</keyword>
<evidence type="ECO:0000256" key="2">
    <source>
        <dbReference type="ARBA" id="ARBA00022448"/>
    </source>
</evidence>
<dbReference type="Pfam" id="PF01490">
    <property type="entry name" value="Aa_trans"/>
    <property type="match status" value="1"/>
</dbReference>
<feature type="transmembrane region" description="Helical" evidence="8">
    <location>
        <begin position="333"/>
        <end position="357"/>
    </location>
</feature>
<feature type="transmembrane region" description="Helical" evidence="8">
    <location>
        <begin position="141"/>
        <end position="166"/>
    </location>
</feature>
<feature type="transmembrane region" description="Helical" evidence="8">
    <location>
        <begin position="256"/>
        <end position="277"/>
    </location>
</feature>
<keyword evidence="5 8" id="KW-1133">Transmembrane helix</keyword>
<dbReference type="PANTHER" id="PTHR22950">
    <property type="entry name" value="AMINO ACID TRANSPORTER"/>
    <property type="match status" value="1"/>
</dbReference>
<gene>
    <name evidence="10" type="ORF">PHJA_002621300</name>
</gene>
<feature type="transmembrane region" description="Helical" evidence="8">
    <location>
        <begin position="396"/>
        <end position="418"/>
    </location>
</feature>
<dbReference type="EMBL" id="BMAC01000975">
    <property type="protein sequence ID" value="GFQ04773.1"/>
    <property type="molecule type" value="Genomic_DNA"/>
</dbReference>
<evidence type="ECO:0000256" key="6">
    <source>
        <dbReference type="ARBA" id="ARBA00023136"/>
    </source>
</evidence>
<dbReference type="GO" id="GO:0005774">
    <property type="term" value="C:vacuolar membrane"/>
    <property type="evidence" value="ECO:0007669"/>
    <property type="project" value="TreeGrafter"/>
</dbReference>
<comment type="similarity">
    <text evidence="7">Belongs to the amino acid/polyamine transporter 2 family. Amino acid/auxin permease (AAAP) (TC 2.A.18.5) subfamily.</text>
</comment>
<feature type="transmembrane region" description="Helical" evidence="8">
    <location>
        <begin position="369"/>
        <end position="390"/>
    </location>
</feature>